<dbReference type="EMBL" id="AE000513">
    <property type="protein sequence ID" value="AAF11494.1"/>
    <property type="molecule type" value="Genomic_DNA"/>
</dbReference>
<dbReference type="GO" id="GO:0004315">
    <property type="term" value="F:3-oxoacyl-[acyl-carrier-protein] synthase activity"/>
    <property type="evidence" value="ECO:0000318"/>
    <property type="project" value="GO_Central"/>
</dbReference>
<evidence type="ECO:0000256" key="6">
    <source>
        <dbReference type="ARBA" id="ARBA00022679"/>
    </source>
</evidence>
<reference evidence="15 16" key="1">
    <citation type="journal article" date="1999" name="Science">
        <title>Genome sequence of the radioresistant bacterium Deinococcus radiodurans R1.</title>
        <authorList>
            <person name="White O."/>
            <person name="Eisen J.A."/>
            <person name="Heidelberg J.F."/>
            <person name="Hickey E.K."/>
            <person name="Peterson J.D."/>
            <person name="Dodson R.J."/>
            <person name="Haft D.H."/>
            <person name="Gwinn M.L."/>
            <person name="Nelson W.C."/>
            <person name="Richardson D.L."/>
            <person name="Moffat K.S."/>
            <person name="Qin H."/>
            <person name="Jiang L."/>
            <person name="Pamphile W."/>
            <person name="Crosby M."/>
            <person name="Shen M."/>
            <person name="Vamathevan J.J."/>
            <person name="Lam P."/>
            <person name="McDonald L."/>
            <person name="Utterback T."/>
            <person name="Zalewski C."/>
            <person name="Makarova K.S."/>
            <person name="Aravind L."/>
            <person name="Daly M.J."/>
            <person name="Minton K.W."/>
            <person name="Fleischmann R.D."/>
            <person name="Ketchum K.A."/>
            <person name="Nelson K.E."/>
            <person name="Salzberg S."/>
            <person name="Smith H.O."/>
            <person name="Venter J.C."/>
            <person name="Fraser C.M."/>
        </authorList>
    </citation>
    <scope>NUCLEOTIDE SEQUENCE [LARGE SCALE GENOMIC DNA]</scope>
    <source>
        <strain evidence="16">ATCC 13939 / DSM 20539 / JCM 16871 / LMG 4051 / NBRC 15346 / NCIMB 9279 / R1 / VKM B-1422</strain>
    </source>
</reference>
<dbReference type="InterPro" id="IPR017568">
    <property type="entry name" value="3-oxoacyl-ACP_synth-2"/>
</dbReference>
<dbReference type="GO" id="GO:0005829">
    <property type="term" value="C:cytosol"/>
    <property type="evidence" value="ECO:0000318"/>
    <property type="project" value="GO_Central"/>
</dbReference>
<evidence type="ECO:0000256" key="9">
    <source>
        <dbReference type="ARBA" id="ARBA00023160"/>
    </source>
</evidence>
<dbReference type="NCBIfam" id="TIGR03150">
    <property type="entry name" value="fabF"/>
    <property type="match status" value="1"/>
</dbReference>
<evidence type="ECO:0000256" key="12">
    <source>
        <dbReference type="PIRSR" id="PIRSR000447-1"/>
    </source>
</evidence>
<evidence type="ECO:0000313" key="15">
    <source>
        <dbReference type="EMBL" id="AAF11494.1"/>
    </source>
</evidence>
<dbReference type="EC" id="2.3.1.179" evidence="3 11"/>
<dbReference type="PATRIC" id="fig|243230.17.peg.2161"/>
<dbReference type="InterPro" id="IPR018201">
    <property type="entry name" value="Ketoacyl_synth_AS"/>
</dbReference>
<evidence type="ECO:0000256" key="10">
    <source>
        <dbReference type="ARBA" id="ARBA00023315"/>
    </source>
</evidence>
<dbReference type="InterPro" id="IPR000794">
    <property type="entry name" value="Beta-ketoacyl_synthase"/>
</dbReference>
<evidence type="ECO:0000259" key="14">
    <source>
        <dbReference type="PROSITE" id="PS52004"/>
    </source>
</evidence>
<evidence type="ECO:0000256" key="1">
    <source>
        <dbReference type="ARBA" id="ARBA00005194"/>
    </source>
</evidence>
<dbReference type="CDD" id="cd00834">
    <property type="entry name" value="KAS_I_II"/>
    <property type="match status" value="1"/>
</dbReference>
<dbReference type="FunFam" id="3.40.47.10:FF:000009">
    <property type="entry name" value="3-oxoacyl-[acyl-carrier-protein] synthase 2"/>
    <property type="match status" value="1"/>
</dbReference>
<comment type="similarity">
    <text evidence="2 11 13">Belongs to the thiolase-like superfamily. Beta-ketoacyl-ACP synthases family.</text>
</comment>
<evidence type="ECO:0000256" key="13">
    <source>
        <dbReference type="RuleBase" id="RU003694"/>
    </source>
</evidence>
<dbReference type="SMART" id="SM00825">
    <property type="entry name" value="PKS_KS"/>
    <property type="match status" value="1"/>
</dbReference>
<dbReference type="PANTHER" id="PTHR11712">
    <property type="entry name" value="POLYKETIDE SYNTHASE-RELATED"/>
    <property type="match status" value="1"/>
</dbReference>
<protein>
    <recommendedName>
        <fullName evidence="4 11">3-oxoacyl-[acyl-carrier-protein] synthase 2</fullName>
        <ecNumber evidence="3 11">2.3.1.179</ecNumber>
    </recommendedName>
</protein>
<comment type="function">
    <text evidence="11">Involved in the type II fatty acid elongation cycle. Catalyzes the elongation of a wide range of acyl-ACP by the addition of two carbons from malonyl-ACP to an acyl acceptor. Can efficiently catalyze the conversion of palmitoleoyl-ACP (cis-hexadec-9-enoyl-ACP) to cis-vaccenoyl-ACP (cis-octadec-11-enoyl-ACP), an essential step in the thermal regulation of fatty acid composition.</text>
</comment>
<dbReference type="SUPFAM" id="SSF53901">
    <property type="entry name" value="Thiolase-like"/>
    <property type="match status" value="2"/>
</dbReference>
<keyword evidence="9 11" id="KW-0275">Fatty acid biosynthesis</keyword>
<dbReference type="PANTHER" id="PTHR11712:SF336">
    <property type="entry name" value="3-OXOACYL-[ACYL-CARRIER-PROTEIN] SYNTHASE, MITOCHONDRIAL"/>
    <property type="match status" value="1"/>
</dbReference>
<dbReference type="EnsemblBacteria" id="AAF11494">
    <property type="protein sequence ID" value="AAF11494"/>
    <property type="gene ID" value="DR_1941"/>
</dbReference>
<sequence>MWAFNVQFGTSKGDDMISGLKRVVITGLGPVTPIGVGAKAYAEAQRAGKNGIGPITRFDAKDTASKIAGEVHDSLDDFVDPREARKLDRYTLLALSAAELAVRDSGLSAEDLRGERTGTLVGSGIGGMKTFEDQARVYVERGAGRISPMFIPMQIANMATGHIAMRYGAMGPSSTVVTACATGTGAIGEAARYIQLGLADVMLAGGAEASITAMAVGGFSNMKALSTRNDDPEHASRPFSATRDGFVLSEGAGVVVLEEYEHAKARGATIYAEVAGFGVSADAYHITMPAPQGAGAQLAMKMALHTAGVNPEQVGYINAHGTSTHFNDLHETQAIQHVFGDHAAQLAVSSTKSMTGHLLGAAGAIEAIAVAQALADGLLPPTINLTDPDPELPLDFIPEGARERQVDYALSNSFAFGGQNAALLLGRV</sequence>
<dbReference type="UniPathway" id="UPA00094"/>
<dbReference type="Proteomes" id="UP000002524">
    <property type="component" value="Chromosome 1"/>
</dbReference>
<evidence type="ECO:0000256" key="3">
    <source>
        <dbReference type="ARBA" id="ARBA00012356"/>
    </source>
</evidence>
<dbReference type="InterPro" id="IPR014030">
    <property type="entry name" value="Ketoacyl_synth_N"/>
</dbReference>
<evidence type="ECO:0000256" key="2">
    <source>
        <dbReference type="ARBA" id="ARBA00008467"/>
    </source>
</evidence>
<dbReference type="PIR" id="E75333">
    <property type="entry name" value="E75333"/>
</dbReference>
<dbReference type="GO" id="GO:0006633">
    <property type="term" value="P:fatty acid biosynthetic process"/>
    <property type="evidence" value="ECO:0000318"/>
    <property type="project" value="GO_Central"/>
</dbReference>
<evidence type="ECO:0000256" key="4">
    <source>
        <dbReference type="ARBA" id="ARBA00014657"/>
    </source>
</evidence>
<dbReference type="InParanoid" id="Q9RT28"/>
<keyword evidence="8" id="KW-0443">Lipid metabolism</keyword>
<gene>
    <name evidence="15" type="ordered locus">DR_1941</name>
</gene>
<dbReference type="Gene3D" id="3.40.47.10">
    <property type="match status" value="1"/>
</dbReference>
<organism evidence="15 16">
    <name type="scientific">Deinococcus radiodurans (strain ATCC 13939 / DSM 20539 / JCM 16871 / CCUG 27074 / LMG 4051 / NBRC 15346 / NCIMB 9279 / VKM B-1422 / R1)</name>
    <dbReference type="NCBI Taxonomy" id="243230"/>
    <lineage>
        <taxon>Bacteria</taxon>
        <taxon>Thermotogati</taxon>
        <taxon>Deinococcota</taxon>
        <taxon>Deinococci</taxon>
        <taxon>Deinococcales</taxon>
        <taxon>Deinococcaceae</taxon>
        <taxon>Deinococcus</taxon>
    </lineage>
</organism>
<keyword evidence="5 11" id="KW-0444">Lipid biosynthesis</keyword>
<keyword evidence="6 11" id="KW-0808">Transferase</keyword>
<evidence type="ECO:0000256" key="7">
    <source>
        <dbReference type="ARBA" id="ARBA00022832"/>
    </source>
</evidence>
<evidence type="ECO:0000256" key="8">
    <source>
        <dbReference type="ARBA" id="ARBA00023098"/>
    </source>
</evidence>
<dbReference type="NCBIfam" id="NF005589">
    <property type="entry name" value="PRK07314.1"/>
    <property type="match status" value="1"/>
</dbReference>
<keyword evidence="7" id="KW-0276">Fatty acid metabolism</keyword>
<dbReference type="STRING" id="243230.DR_1941"/>
<dbReference type="Pfam" id="PF02801">
    <property type="entry name" value="Ketoacyl-synt_C"/>
    <property type="match status" value="1"/>
</dbReference>
<evidence type="ECO:0000313" key="16">
    <source>
        <dbReference type="Proteomes" id="UP000002524"/>
    </source>
</evidence>
<dbReference type="PaxDb" id="243230-DR_1941"/>
<dbReference type="InterPro" id="IPR020841">
    <property type="entry name" value="PKS_Beta-ketoAc_synthase_dom"/>
</dbReference>
<comment type="pathway">
    <text evidence="1 11">Lipid metabolism; fatty acid biosynthesis.</text>
</comment>
<evidence type="ECO:0000256" key="5">
    <source>
        <dbReference type="ARBA" id="ARBA00022516"/>
    </source>
</evidence>
<dbReference type="HOGENOM" id="CLU_000022_69_2_0"/>
<accession>Q9RT28</accession>
<comment type="catalytic activity">
    <reaction evidence="11">
        <text>(9Z)-hexadecenoyl-[ACP] + malonyl-[ACP] + H(+) = 3-oxo-(11Z)-octadecenoyl-[ACP] + holo-[ACP] + CO2</text>
        <dbReference type="Rhea" id="RHEA:55040"/>
        <dbReference type="Rhea" id="RHEA-COMP:9623"/>
        <dbReference type="Rhea" id="RHEA-COMP:9685"/>
        <dbReference type="Rhea" id="RHEA-COMP:10800"/>
        <dbReference type="Rhea" id="RHEA-COMP:14074"/>
        <dbReference type="ChEBI" id="CHEBI:15378"/>
        <dbReference type="ChEBI" id="CHEBI:16526"/>
        <dbReference type="ChEBI" id="CHEBI:64479"/>
        <dbReference type="ChEBI" id="CHEBI:78449"/>
        <dbReference type="ChEBI" id="CHEBI:83989"/>
        <dbReference type="ChEBI" id="CHEBI:138538"/>
        <dbReference type="EC" id="2.3.1.179"/>
    </reaction>
</comment>
<dbReference type="AlphaFoldDB" id="Q9RT28"/>
<dbReference type="InterPro" id="IPR016039">
    <property type="entry name" value="Thiolase-like"/>
</dbReference>
<keyword evidence="16" id="KW-1185">Reference proteome</keyword>
<name>Q9RT28_DEIRA</name>
<comment type="catalytic activity">
    <reaction evidence="11">
        <text>a fatty acyl-[ACP] + malonyl-[ACP] + H(+) = a 3-oxoacyl-[ACP] + holo-[ACP] + CO2</text>
        <dbReference type="Rhea" id="RHEA:22836"/>
        <dbReference type="Rhea" id="RHEA-COMP:9623"/>
        <dbReference type="Rhea" id="RHEA-COMP:9685"/>
        <dbReference type="Rhea" id="RHEA-COMP:9916"/>
        <dbReference type="Rhea" id="RHEA-COMP:14125"/>
        <dbReference type="ChEBI" id="CHEBI:15378"/>
        <dbReference type="ChEBI" id="CHEBI:16526"/>
        <dbReference type="ChEBI" id="CHEBI:64479"/>
        <dbReference type="ChEBI" id="CHEBI:78449"/>
        <dbReference type="ChEBI" id="CHEBI:78776"/>
        <dbReference type="ChEBI" id="CHEBI:138651"/>
    </reaction>
</comment>
<dbReference type="KEGG" id="dra:DR_1941"/>
<feature type="active site" description="For beta-ketoacyl synthase activity" evidence="12">
    <location>
        <position position="180"/>
    </location>
</feature>
<evidence type="ECO:0000256" key="11">
    <source>
        <dbReference type="PIRNR" id="PIRNR000447"/>
    </source>
</evidence>
<dbReference type="OrthoDB" id="9808669at2"/>
<proteinExistence type="inferred from homology"/>
<dbReference type="Pfam" id="PF00109">
    <property type="entry name" value="ketoacyl-synt"/>
    <property type="match status" value="1"/>
</dbReference>
<dbReference type="FunCoup" id="Q9RT28">
    <property type="interactions" value="440"/>
</dbReference>
<dbReference type="eggNOG" id="COG0304">
    <property type="taxonomic scope" value="Bacteria"/>
</dbReference>
<dbReference type="PROSITE" id="PS52004">
    <property type="entry name" value="KS3_2"/>
    <property type="match status" value="1"/>
</dbReference>
<keyword evidence="10 11" id="KW-0012">Acyltransferase</keyword>
<dbReference type="PIRSF" id="PIRSF000447">
    <property type="entry name" value="KAS_II"/>
    <property type="match status" value="1"/>
</dbReference>
<dbReference type="PROSITE" id="PS00606">
    <property type="entry name" value="KS3_1"/>
    <property type="match status" value="1"/>
</dbReference>
<feature type="domain" description="Ketosynthase family 3 (KS3)" evidence="14">
    <location>
        <begin position="20"/>
        <end position="427"/>
    </location>
</feature>
<dbReference type="InterPro" id="IPR014031">
    <property type="entry name" value="Ketoacyl_synth_C"/>
</dbReference>